<sequence length="292" mass="30761">MIQTELTLNILKAAHPGIEFLPVTVTTSGDADQRAPLAGMGLGVFVKEIEYRLEKGEIDMAVHSLKDMPTALPDGMCIGAVLERADPRDVFVSHLGTTLGDFPEGKRIGTSSPRRKAQLARRRPDLEIVPIRGNVDTRLRKAAGEECDGTIAAAAGLIRMGLEDVITEYLPTTEFVPPPGQGAMAVEIREGDDWMHKIVLAANHCDTEASVAAERGFLEALGGGCQTPVGAYAQTVSTNLDDLALTVFLSSTDGATAFRATVVGAKGAPAELAAAAWNDLRQQGAGSLLASS</sequence>
<dbReference type="InterPro" id="IPR022417">
    <property type="entry name" value="Porphobilin_deaminase_N"/>
</dbReference>
<dbReference type="EC" id="2.5.1.61" evidence="4"/>
<dbReference type="EMBL" id="CASHTH010003961">
    <property type="protein sequence ID" value="CAI8051793.1"/>
    <property type="molecule type" value="Genomic_DNA"/>
</dbReference>
<evidence type="ECO:0000256" key="1">
    <source>
        <dbReference type="ARBA" id="ARBA00001916"/>
    </source>
</evidence>
<comment type="pathway">
    <text evidence="2">Porphyrin-containing compound metabolism; protoporphyrin-IX biosynthesis; coproporphyrinogen-III from 5-aminolevulinate: step 2/4.</text>
</comment>
<evidence type="ECO:0000259" key="8">
    <source>
        <dbReference type="Pfam" id="PF01379"/>
    </source>
</evidence>
<dbReference type="Gene3D" id="3.40.190.10">
    <property type="entry name" value="Periplasmic binding protein-like II"/>
    <property type="match status" value="2"/>
</dbReference>
<dbReference type="FunFam" id="3.40.190.10:FF:000005">
    <property type="entry name" value="Porphobilinogen deaminase"/>
    <property type="match status" value="1"/>
</dbReference>
<dbReference type="InterPro" id="IPR000860">
    <property type="entry name" value="HemC"/>
</dbReference>
<dbReference type="GO" id="GO:0005737">
    <property type="term" value="C:cytoplasm"/>
    <property type="evidence" value="ECO:0007669"/>
    <property type="project" value="TreeGrafter"/>
</dbReference>
<evidence type="ECO:0000256" key="2">
    <source>
        <dbReference type="ARBA" id="ARBA00004735"/>
    </source>
</evidence>
<dbReference type="PANTHER" id="PTHR11557:SF0">
    <property type="entry name" value="PORPHOBILINOGEN DEAMINASE"/>
    <property type="match status" value="1"/>
</dbReference>
<comment type="cofactor">
    <cofactor evidence="1">
        <name>dipyrromethane</name>
        <dbReference type="ChEBI" id="CHEBI:60342"/>
    </cofactor>
</comment>
<dbReference type="AlphaFoldDB" id="A0AA35TP34"/>
<dbReference type="Pfam" id="PF03900">
    <property type="entry name" value="Porphobil_deamC"/>
    <property type="match status" value="1"/>
</dbReference>
<keyword evidence="5" id="KW-0808">Transferase</keyword>
<evidence type="ECO:0000259" key="9">
    <source>
        <dbReference type="Pfam" id="PF03900"/>
    </source>
</evidence>
<comment type="similarity">
    <text evidence="3">Belongs to the HMBS family.</text>
</comment>
<dbReference type="Pfam" id="PF01379">
    <property type="entry name" value="Porphobil_deam"/>
    <property type="match status" value="1"/>
</dbReference>
<keyword evidence="11" id="KW-1185">Reference proteome</keyword>
<name>A0AA35TP34_GEOBA</name>
<dbReference type="Gene3D" id="3.30.160.40">
    <property type="entry name" value="Porphobilinogen deaminase, C-terminal domain"/>
    <property type="match status" value="1"/>
</dbReference>
<evidence type="ECO:0000256" key="6">
    <source>
        <dbReference type="ARBA" id="ARBA00023244"/>
    </source>
</evidence>
<protein>
    <recommendedName>
        <fullName evidence="4">hydroxymethylbilane synthase</fullName>
        <ecNumber evidence="4">2.5.1.61</ecNumber>
    </recommendedName>
    <alternativeName>
        <fullName evidence="7">Hydroxymethylbilane synthase</fullName>
    </alternativeName>
</protein>
<keyword evidence="6" id="KW-0627">Porphyrin biosynthesis</keyword>
<evidence type="ECO:0000256" key="5">
    <source>
        <dbReference type="ARBA" id="ARBA00022679"/>
    </source>
</evidence>
<evidence type="ECO:0000256" key="7">
    <source>
        <dbReference type="ARBA" id="ARBA00033064"/>
    </source>
</evidence>
<dbReference type="SUPFAM" id="SSF53850">
    <property type="entry name" value="Periplasmic binding protein-like II"/>
    <property type="match status" value="1"/>
</dbReference>
<dbReference type="PANTHER" id="PTHR11557">
    <property type="entry name" value="PORPHOBILINOGEN DEAMINASE"/>
    <property type="match status" value="1"/>
</dbReference>
<organism evidence="10 11">
    <name type="scientific">Geodia barretti</name>
    <name type="common">Barrett's horny sponge</name>
    <dbReference type="NCBI Taxonomy" id="519541"/>
    <lineage>
        <taxon>Eukaryota</taxon>
        <taxon>Metazoa</taxon>
        <taxon>Porifera</taxon>
        <taxon>Demospongiae</taxon>
        <taxon>Heteroscleromorpha</taxon>
        <taxon>Tetractinellida</taxon>
        <taxon>Astrophorina</taxon>
        <taxon>Geodiidae</taxon>
        <taxon>Geodia</taxon>
    </lineage>
</organism>
<reference evidence="10" key="1">
    <citation type="submission" date="2023-03" db="EMBL/GenBank/DDBJ databases">
        <authorList>
            <person name="Steffen K."/>
            <person name="Cardenas P."/>
        </authorList>
    </citation>
    <scope>NUCLEOTIDE SEQUENCE</scope>
</reference>
<dbReference type="GO" id="GO:0006783">
    <property type="term" value="P:heme biosynthetic process"/>
    <property type="evidence" value="ECO:0007669"/>
    <property type="project" value="TreeGrafter"/>
</dbReference>
<dbReference type="InterPro" id="IPR022419">
    <property type="entry name" value="Porphobilin_deaminase_cofac_BS"/>
</dbReference>
<evidence type="ECO:0000256" key="4">
    <source>
        <dbReference type="ARBA" id="ARBA00012655"/>
    </source>
</evidence>
<dbReference type="GO" id="GO:0004418">
    <property type="term" value="F:hydroxymethylbilane synthase activity"/>
    <property type="evidence" value="ECO:0007669"/>
    <property type="project" value="UniProtKB-EC"/>
</dbReference>
<dbReference type="NCBIfam" id="TIGR00212">
    <property type="entry name" value="hemC"/>
    <property type="match status" value="1"/>
</dbReference>
<evidence type="ECO:0000313" key="11">
    <source>
        <dbReference type="Proteomes" id="UP001174909"/>
    </source>
</evidence>
<dbReference type="PIRSF" id="PIRSF001438">
    <property type="entry name" value="4pyrrol_synth_OHMeBilane_synth"/>
    <property type="match status" value="1"/>
</dbReference>
<dbReference type="PROSITE" id="PS00533">
    <property type="entry name" value="PORPHOBILINOGEN_DEAM"/>
    <property type="match status" value="1"/>
</dbReference>
<feature type="domain" description="Porphobilinogen deaminase N-terminal" evidence="8">
    <location>
        <begin position="1"/>
        <end position="196"/>
    </location>
</feature>
<dbReference type="Proteomes" id="UP001174909">
    <property type="component" value="Unassembled WGS sequence"/>
</dbReference>
<feature type="domain" description="Porphobilinogen deaminase C-terminal" evidence="9">
    <location>
        <begin position="211"/>
        <end position="274"/>
    </location>
</feature>
<proteinExistence type="inferred from homology"/>
<gene>
    <name evidence="10" type="ORF">GBAR_LOCUS28351</name>
</gene>
<dbReference type="PRINTS" id="PR00151">
    <property type="entry name" value="PORPHBDMNASE"/>
</dbReference>
<evidence type="ECO:0000313" key="10">
    <source>
        <dbReference type="EMBL" id="CAI8051793.1"/>
    </source>
</evidence>
<dbReference type="SUPFAM" id="SSF54782">
    <property type="entry name" value="Porphobilinogen deaminase (hydroxymethylbilane synthase), C-terminal domain"/>
    <property type="match status" value="1"/>
</dbReference>
<accession>A0AA35TP34</accession>
<evidence type="ECO:0000256" key="3">
    <source>
        <dbReference type="ARBA" id="ARBA00005638"/>
    </source>
</evidence>
<dbReference type="InterPro" id="IPR036803">
    <property type="entry name" value="Porphobilinogen_deaminase_C_sf"/>
</dbReference>
<comment type="caution">
    <text evidence="10">The sequence shown here is derived from an EMBL/GenBank/DDBJ whole genome shotgun (WGS) entry which is preliminary data.</text>
</comment>
<dbReference type="InterPro" id="IPR022418">
    <property type="entry name" value="Porphobilinogen_deaminase_C"/>
</dbReference>